<organism evidence="3 4">
    <name type="scientific">Actinocatenispora thailandica</name>
    <dbReference type="NCBI Taxonomy" id="227318"/>
    <lineage>
        <taxon>Bacteria</taxon>
        <taxon>Bacillati</taxon>
        <taxon>Actinomycetota</taxon>
        <taxon>Actinomycetes</taxon>
        <taxon>Micromonosporales</taxon>
        <taxon>Micromonosporaceae</taxon>
        <taxon>Actinocatenispora</taxon>
    </lineage>
</organism>
<evidence type="ECO:0000313" key="3">
    <source>
        <dbReference type="EMBL" id="BCJ32508.1"/>
    </source>
</evidence>
<evidence type="ECO:0000256" key="1">
    <source>
        <dbReference type="SAM" id="MobiDB-lite"/>
    </source>
</evidence>
<evidence type="ECO:0000256" key="2">
    <source>
        <dbReference type="SAM" id="Phobius"/>
    </source>
</evidence>
<dbReference type="Proteomes" id="UP000611640">
    <property type="component" value="Chromosome"/>
</dbReference>
<keyword evidence="2" id="KW-0812">Transmembrane</keyword>
<sequence length="230" mass="24352">MSAPAPSPIRSRRGRWWLGSAAAILIVAVAIGVVHWTGTGRYHPVGRPCDLVDGSPPRTADPFATSRSRSATTHDDGTGAATGLRVGYCVTGYHLDARPGEAFSLVRVAFAVYPSARQSARAYLQSRRGDLRGDTGDTPLPTPRWDEPVTFTDAIGLGAPTAFCTARVTGPAALRPGTGFLVGVRDSNLLLEVYVKLSGQRMTQARHRWAAAAITRATLTALRSRTGAGS</sequence>
<reference evidence="3 4" key="1">
    <citation type="submission" date="2020-08" db="EMBL/GenBank/DDBJ databases">
        <title>Whole genome shotgun sequence of Actinocatenispora thailandica NBRC 105041.</title>
        <authorList>
            <person name="Komaki H."/>
            <person name="Tamura T."/>
        </authorList>
    </citation>
    <scope>NUCLEOTIDE SEQUENCE [LARGE SCALE GENOMIC DNA]</scope>
    <source>
        <strain evidence="3 4">NBRC 105041</strain>
    </source>
</reference>
<evidence type="ECO:0000313" key="4">
    <source>
        <dbReference type="Proteomes" id="UP000611640"/>
    </source>
</evidence>
<protein>
    <submittedName>
        <fullName evidence="3">Uncharacterized protein</fullName>
    </submittedName>
</protein>
<keyword evidence="2" id="KW-0472">Membrane</keyword>
<feature type="region of interest" description="Disordered" evidence="1">
    <location>
        <begin position="53"/>
        <end position="78"/>
    </location>
</feature>
<keyword evidence="2" id="KW-1133">Transmembrane helix</keyword>
<dbReference type="RefSeq" id="WP_203959551.1">
    <property type="nucleotide sequence ID" value="NZ_AP023355.1"/>
</dbReference>
<name>A0A7R7HUF2_9ACTN</name>
<dbReference type="AlphaFoldDB" id="A0A7R7HUF2"/>
<proteinExistence type="predicted"/>
<gene>
    <name evidence="3" type="ORF">Athai_00110</name>
</gene>
<dbReference type="EMBL" id="AP023355">
    <property type="protein sequence ID" value="BCJ32508.1"/>
    <property type="molecule type" value="Genomic_DNA"/>
</dbReference>
<feature type="transmembrane region" description="Helical" evidence="2">
    <location>
        <begin position="16"/>
        <end position="38"/>
    </location>
</feature>
<accession>A0A7R7HUF2</accession>
<keyword evidence="4" id="KW-1185">Reference proteome</keyword>
<dbReference type="KEGG" id="atl:Athai_00110"/>